<reference evidence="3 4" key="2">
    <citation type="journal article" date="2016" name="Genome Announc.">
        <title>Genome Sequence of a Gram-Positive Diazotroph, Paenibacillus durus Type Strain ATCC 35681.</title>
        <authorList>
            <person name="Halim M.A."/>
            <person name="Rahman A.Y."/>
            <person name="Sim K.S."/>
            <person name="Yam H.C."/>
            <person name="Rahim A.A."/>
            <person name="Ghazali A.H."/>
            <person name="Najimudin N."/>
        </authorList>
    </citation>
    <scope>NUCLEOTIDE SEQUENCE [LARGE SCALE GENOMIC DNA]</scope>
    <source>
        <strain evidence="3 4">ATCC 35681</strain>
    </source>
</reference>
<dbReference type="PATRIC" id="fig|1333534.5.peg.1356"/>
<dbReference type="PANTHER" id="PTHR22916:SF3">
    <property type="entry name" value="UDP-GLCNAC:BETAGAL BETA-1,3-N-ACETYLGLUCOSAMINYLTRANSFERASE-LIKE PROTEIN 1"/>
    <property type="match status" value="1"/>
</dbReference>
<dbReference type="HOGENOM" id="CLU_025996_25_1_9"/>
<comment type="similarity">
    <text evidence="1">Belongs to the glycosyltransferase 2 family.</text>
</comment>
<dbReference type="OrthoDB" id="396512at2"/>
<gene>
    <name evidence="3" type="ORF">VK70_06190</name>
</gene>
<protein>
    <recommendedName>
        <fullName evidence="2">Glycosyltransferase 2-like domain-containing protein</fullName>
    </recommendedName>
</protein>
<accession>A0A0F7F929</accession>
<dbReference type="CDD" id="cd00761">
    <property type="entry name" value="Glyco_tranf_GTA_type"/>
    <property type="match status" value="1"/>
</dbReference>
<dbReference type="InterPro" id="IPR001173">
    <property type="entry name" value="Glyco_trans_2-like"/>
</dbReference>
<dbReference type="SMR" id="A0A0F7F929"/>
<dbReference type="SUPFAM" id="SSF53448">
    <property type="entry name" value="Nucleotide-diphospho-sugar transferases"/>
    <property type="match status" value="1"/>
</dbReference>
<evidence type="ECO:0000259" key="2">
    <source>
        <dbReference type="Pfam" id="PF00535"/>
    </source>
</evidence>
<dbReference type="Gene3D" id="3.90.550.10">
    <property type="entry name" value="Spore Coat Polysaccharide Biosynthesis Protein SpsA, Chain A"/>
    <property type="match status" value="1"/>
</dbReference>
<sequence length="351" mass="39417">MKLSVIIPAYNVEAHIGYTLESLAGQTNKEFETIVVDDGSTDGTGQAVQDFIDAGKLANCRLIRTENGGVSAARNRGVEEALGDYVMFLDGDDHVDKALIESFVKAVEDGAPDVVCWKWLLVDENGKQIFDFYRDIRGLPAKMSGADALRRILVERTMRIWTASAAYSKAMLEEGGVTYEAGCINGEDQEYTFKALALAADVVFIDKVLSFYLQRSTSISSVYNVKKFDYADAFKRAGEYMTGRPELKDVRDTLLTRHMLENYFYNLKTCLGNSGNVSIRALLRDIDKHYPRLNDEMRLVMKHQMKNHGRVNVQIRSFLIAPELYLLLLGCRQAAIRLKAGLRSRFRHAAA</sequence>
<dbReference type="Pfam" id="PF00535">
    <property type="entry name" value="Glycos_transf_2"/>
    <property type="match status" value="1"/>
</dbReference>
<dbReference type="EMBL" id="CP011114">
    <property type="protein sequence ID" value="AKG34213.1"/>
    <property type="molecule type" value="Genomic_DNA"/>
</dbReference>
<feature type="domain" description="Glycosyltransferase 2-like" evidence="2">
    <location>
        <begin position="4"/>
        <end position="135"/>
    </location>
</feature>
<dbReference type="Proteomes" id="UP000034189">
    <property type="component" value="Chromosome"/>
</dbReference>
<evidence type="ECO:0000256" key="1">
    <source>
        <dbReference type="ARBA" id="ARBA00006739"/>
    </source>
</evidence>
<dbReference type="PANTHER" id="PTHR22916">
    <property type="entry name" value="GLYCOSYLTRANSFERASE"/>
    <property type="match status" value="1"/>
</dbReference>
<name>A0A0F7F929_PAEDU</name>
<reference evidence="3 4" key="1">
    <citation type="submission" date="2015-03" db="EMBL/GenBank/DDBJ databases">
        <authorList>
            <person name="Abdul Halim M."/>
        </authorList>
    </citation>
    <scope>NUCLEOTIDE SEQUENCE [LARGE SCALE GENOMIC DNA]</scope>
    <source>
        <strain evidence="3 4">ATCC 35681</strain>
    </source>
</reference>
<dbReference type="RefSeq" id="WP_025695182.1">
    <property type="nucleotide sequence ID" value="NZ_ASQQ01000256.1"/>
</dbReference>
<dbReference type="InterPro" id="IPR029044">
    <property type="entry name" value="Nucleotide-diphossugar_trans"/>
</dbReference>
<evidence type="ECO:0000313" key="3">
    <source>
        <dbReference type="EMBL" id="AKG34213.1"/>
    </source>
</evidence>
<evidence type="ECO:0000313" key="4">
    <source>
        <dbReference type="Proteomes" id="UP000034189"/>
    </source>
</evidence>
<proteinExistence type="inferred from homology"/>
<organism evidence="3 4">
    <name type="scientific">Paenibacillus durus ATCC 35681</name>
    <dbReference type="NCBI Taxonomy" id="1333534"/>
    <lineage>
        <taxon>Bacteria</taxon>
        <taxon>Bacillati</taxon>
        <taxon>Bacillota</taxon>
        <taxon>Bacilli</taxon>
        <taxon>Bacillales</taxon>
        <taxon>Paenibacillaceae</taxon>
        <taxon>Paenibacillus</taxon>
    </lineage>
</organism>
<dbReference type="AlphaFoldDB" id="A0A0F7F929"/>
<dbReference type="GO" id="GO:0016758">
    <property type="term" value="F:hexosyltransferase activity"/>
    <property type="evidence" value="ECO:0007669"/>
    <property type="project" value="UniProtKB-ARBA"/>
</dbReference>